<dbReference type="SUPFAM" id="SSF50615">
    <property type="entry name" value="N-terminal domain of alpha and beta subunits of F1 ATP synthase"/>
    <property type="match status" value="1"/>
</dbReference>
<dbReference type="InterPro" id="IPR036121">
    <property type="entry name" value="ATPase_F1/V1/A1_a/bsu_N_sf"/>
</dbReference>
<dbReference type="Pfam" id="PF00006">
    <property type="entry name" value="ATP-synt_ab"/>
    <property type="match status" value="1"/>
</dbReference>
<dbReference type="RefSeq" id="WP_221252180.1">
    <property type="nucleotide sequence ID" value="NZ_AP024355.1"/>
</dbReference>
<organism evidence="14 15">
    <name type="scientific">Desulfuromonas versatilis</name>
    <dbReference type="NCBI Taxonomy" id="2802975"/>
    <lineage>
        <taxon>Bacteria</taxon>
        <taxon>Pseudomonadati</taxon>
        <taxon>Thermodesulfobacteriota</taxon>
        <taxon>Desulfuromonadia</taxon>
        <taxon>Desulfuromonadales</taxon>
        <taxon>Desulfuromonadaceae</taxon>
        <taxon>Desulfuromonas</taxon>
    </lineage>
</organism>
<accession>A0ABN6DX65</accession>
<dbReference type="InterPro" id="IPR000194">
    <property type="entry name" value="ATPase_F1/V1/A1_a/bsu_nucl-bd"/>
</dbReference>
<dbReference type="Pfam" id="PF16886">
    <property type="entry name" value="ATP-synt_ab_Xtn"/>
    <property type="match status" value="1"/>
</dbReference>
<evidence type="ECO:0000259" key="13">
    <source>
        <dbReference type="Pfam" id="PF22919"/>
    </source>
</evidence>
<keyword evidence="4" id="KW-0375">Hydrogen ion transport</keyword>
<evidence type="ECO:0000256" key="1">
    <source>
        <dbReference type="ARBA" id="ARBA00008936"/>
    </source>
</evidence>
<protein>
    <submittedName>
        <fullName evidence="14">ATP synthase subunit A</fullName>
    </submittedName>
</protein>
<feature type="domain" description="ATPase F1/V1/A1 complex alpha/beta subunit nucleotide-binding" evidence="10">
    <location>
        <begin position="202"/>
        <end position="423"/>
    </location>
</feature>
<evidence type="ECO:0000313" key="15">
    <source>
        <dbReference type="Proteomes" id="UP001319827"/>
    </source>
</evidence>
<dbReference type="Pfam" id="PF22919">
    <property type="entry name" value="ATP-synt_VA_C"/>
    <property type="match status" value="1"/>
</dbReference>
<dbReference type="NCBIfam" id="NF003220">
    <property type="entry name" value="PRK04192.1"/>
    <property type="match status" value="1"/>
</dbReference>
<comment type="function">
    <text evidence="9">Produces ATP from ADP in the presence of a proton gradient across the membrane. The V-type alpha chain is a catalytic subunit.</text>
</comment>
<dbReference type="SUPFAM" id="SSF47917">
    <property type="entry name" value="C-terminal domain of alpha and beta subunits of F1 ATP synthase"/>
    <property type="match status" value="1"/>
</dbReference>
<keyword evidence="8" id="KW-0066">ATP synthesis</keyword>
<evidence type="ECO:0000256" key="2">
    <source>
        <dbReference type="ARBA" id="ARBA00022448"/>
    </source>
</evidence>
<evidence type="ECO:0000259" key="10">
    <source>
        <dbReference type="Pfam" id="PF00006"/>
    </source>
</evidence>
<dbReference type="InterPro" id="IPR027417">
    <property type="entry name" value="P-loop_NTPase"/>
</dbReference>
<reference evidence="14 15" key="1">
    <citation type="journal article" date="2016" name="C (Basel)">
        <title>Selective Growth of and Electricity Production by Marine Exoelectrogenic Bacteria in Self-Aggregated Hydrogel of Microbially Reduced Graphene Oxide.</title>
        <authorList>
            <person name="Yoshida N."/>
            <person name="Goto Y."/>
            <person name="Miyata Y."/>
        </authorList>
    </citation>
    <scope>NUCLEOTIDE SEQUENCE [LARGE SCALE GENOMIC DNA]</scope>
    <source>
        <strain evidence="14 15">NIT-T3</strain>
    </source>
</reference>
<dbReference type="InterPro" id="IPR022878">
    <property type="entry name" value="V-ATPase_asu"/>
</dbReference>
<evidence type="ECO:0000256" key="5">
    <source>
        <dbReference type="ARBA" id="ARBA00022840"/>
    </source>
</evidence>
<keyword evidence="5" id="KW-0067">ATP-binding</keyword>
<dbReference type="InterPro" id="IPR031686">
    <property type="entry name" value="ATP-synth_a_Xtn"/>
</dbReference>
<dbReference type="InterPro" id="IPR024034">
    <property type="entry name" value="ATPase_F1/V1_b/a_C"/>
</dbReference>
<feature type="domain" description="ATPsynthase alpha/beta subunit barrel-sandwich" evidence="12">
    <location>
        <begin position="111"/>
        <end position="184"/>
    </location>
</feature>
<dbReference type="Gene3D" id="2.40.30.20">
    <property type="match status" value="1"/>
</dbReference>
<dbReference type="InterPro" id="IPR023366">
    <property type="entry name" value="ATP_synth_asu-like_sf"/>
</dbReference>
<name>A0ABN6DX65_9BACT</name>
<keyword evidence="6" id="KW-1278">Translocase</keyword>
<keyword evidence="2" id="KW-0813">Transport</keyword>
<evidence type="ECO:0000313" key="14">
    <source>
        <dbReference type="EMBL" id="BCR04727.1"/>
    </source>
</evidence>
<dbReference type="Gene3D" id="2.40.50.100">
    <property type="match status" value="1"/>
</dbReference>
<evidence type="ECO:0000259" key="11">
    <source>
        <dbReference type="Pfam" id="PF02874"/>
    </source>
</evidence>
<feature type="domain" description="ATPase F1/V1/A1 complex alpha/beta subunit N-terminal" evidence="11">
    <location>
        <begin position="5"/>
        <end position="65"/>
    </location>
</feature>
<evidence type="ECO:0000256" key="7">
    <source>
        <dbReference type="ARBA" id="ARBA00023065"/>
    </source>
</evidence>
<dbReference type="PANTHER" id="PTHR43607:SF1">
    <property type="entry name" value="H(+)-TRANSPORTING TWO-SECTOR ATPASE"/>
    <property type="match status" value="1"/>
</dbReference>
<keyword evidence="7" id="KW-0406">Ion transport</keyword>
<evidence type="ECO:0000256" key="9">
    <source>
        <dbReference type="ARBA" id="ARBA00054855"/>
    </source>
</evidence>
<dbReference type="EMBL" id="AP024355">
    <property type="protein sequence ID" value="BCR04727.1"/>
    <property type="molecule type" value="Genomic_DNA"/>
</dbReference>
<proteinExistence type="inferred from homology"/>
<dbReference type="Pfam" id="PF02874">
    <property type="entry name" value="ATP-synt_ab_N"/>
    <property type="match status" value="1"/>
</dbReference>
<dbReference type="CDD" id="cd01134">
    <property type="entry name" value="V_A-ATPase_A"/>
    <property type="match status" value="1"/>
</dbReference>
<evidence type="ECO:0000256" key="6">
    <source>
        <dbReference type="ARBA" id="ARBA00022967"/>
    </source>
</evidence>
<dbReference type="SUPFAM" id="SSF52540">
    <property type="entry name" value="P-loop containing nucleoside triphosphate hydrolases"/>
    <property type="match status" value="1"/>
</dbReference>
<evidence type="ECO:0000256" key="4">
    <source>
        <dbReference type="ARBA" id="ARBA00022781"/>
    </source>
</evidence>
<comment type="similarity">
    <text evidence="1">Belongs to the ATPase alpha/beta chains family.</text>
</comment>
<evidence type="ECO:0000259" key="12">
    <source>
        <dbReference type="Pfam" id="PF16886"/>
    </source>
</evidence>
<dbReference type="Gene3D" id="1.10.1140.10">
    <property type="entry name" value="Bovine Mitochondrial F1-atpase, Atp Synthase Beta Chain, Chain D, domain 3"/>
    <property type="match status" value="1"/>
</dbReference>
<reference evidence="14 15" key="2">
    <citation type="journal article" date="2021" name="Int. J. Syst. Evol. Microbiol.">
        <title>Isolation and Polyphasic Characterization of Desulfuromonas versatilis sp. Nov., an Electrogenic Bacteria Capable of Versatile Metabolism Isolated from a Graphene Oxide-Reducing Enrichment Culture.</title>
        <authorList>
            <person name="Xie L."/>
            <person name="Yoshida N."/>
            <person name="Ishii S."/>
            <person name="Meng L."/>
        </authorList>
    </citation>
    <scope>NUCLEOTIDE SEQUENCE [LARGE SCALE GENOMIC DNA]</scope>
    <source>
        <strain evidence="14 15">NIT-T3</strain>
    </source>
</reference>
<keyword evidence="15" id="KW-1185">Reference proteome</keyword>
<dbReference type="Gene3D" id="3.40.50.300">
    <property type="entry name" value="P-loop containing nucleotide triphosphate hydrolases"/>
    <property type="match status" value="1"/>
</dbReference>
<gene>
    <name evidence="14" type="ORF">DESUT3_17960</name>
</gene>
<feature type="domain" description="ATP synthase A/B type C-terminal" evidence="13">
    <location>
        <begin position="434"/>
        <end position="528"/>
    </location>
</feature>
<dbReference type="PANTHER" id="PTHR43607">
    <property type="entry name" value="V-TYPE PROTON ATPASE CATALYTIC SUBUNIT A"/>
    <property type="match status" value="1"/>
</dbReference>
<dbReference type="InterPro" id="IPR055190">
    <property type="entry name" value="ATP-synt_VA_C"/>
</dbReference>
<evidence type="ECO:0000256" key="8">
    <source>
        <dbReference type="ARBA" id="ARBA00023310"/>
    </source>
</evidence>
<dbReference type="InterPro" id="IPR004100">
    <property type="entry name" value="ATPase_F1/V1/A1_a/bsu_N"/>
</dbReference>
<dbReference type="CDD" id="cd18111">
    <property type="entry name" value="ATP-synt_V_A-type_alpha_C"/>
    <property type="match status" value="1"/>
</dbReference>
<sequence>MKGRITGISGPTVTVDLKGLKLYDRVSVGGARLMGEVVRLERERAIVQVYEDTRGLGLGEPVQGVGRPLTVRLGPGLLNQMFDGLQRHLSWIFQKDGPFIHAGREAPPAETVHWRFTPEKKPGEQVMTGEIIGCVEEGPFRHCILSSHSGTLAEVAEGELEPGKPVATLEDGTRILPSHEWPVRRPRPYRKKLATQLPLVTGQRCIDFLFPLARGGTAIFPGGFGTGKTILEQSIAKFADTDIVIYVGCGERGNEMAEMLEEFTTLRAPWTDQELMARTVVVVNTSNMPVAAREASIYTAVTMAEYYRDMGYHVLLLADSLSRWAEALREISSALEEMPGEEGYPTYLASRMAEFFARAGVVETLGGQTGSLTMILSVSPPGGDFTEPVTQACLRTTGSFLMLDTSLAHRRHFPAINWFQSFSLYEEEVTRHFGEQVDPRWGELRQQCREVLQREEGLREVAEIVGSEGLQDSDRLLMKAAERIRQEFLAQNAYTEDAFSPPDKTLERIGGILDFYRGARERLAKGEFLDDILKECS</sequence>
<keyword evidence="3" id="KW-0547">Nucleotide-binding</keyword>
<evidence type="ECO:0000256" key="3">
    <source>
        <dbReference type="ARBA" id="ARBA00022741"/>
    </source>
</evidence>
<dbReference type="Proteomes" id="UP001319827">
    <property type="component" value="Chromosome"/>
</dbReference>